<dbReference type="InterPro" id="IPR013097">
    <property type="entry name" value="Dabb"/>
</dbReference>
<dbReference type="InParanoid" id="A0A317ZMA7"/>
<dbReference type="Pfam" id="PF07876">
    <property type="entry name" value="Dabb"/>
    <property type="match status" value="1"/>
</dbReference>
<organism evidence="2 3">
    <name type="scientific">Coraliomargarita sinensis</name>
    <dbReference type="NCBI Taxonomy" id="2174842"/>
    <lineage>
        <taxon>Bacteria</taxon>
        <taxon>Pseudomonadati</taxon>
        <taxon>Verrucomicrobiota</taxon>
        <taxon>Opitutia</taxon>
        <taxon>Puniceicoccales</taxon>
        <taxon>Coraliomargaritaceae</taxon>
        <taxon>Coraliomargarita</taxon>
    </lineage>
</organism>
<feature type="domain" description="Stress-response A/B barrel" evidence="1">
    <location>
        <begin position="2"/>
        <end position="98"/>
    </location>
</feature>
<gene>
    <name evidence="2" type="ORF">DDZ13_00465</name>
</gene>
<dbReference type="Gene3D" id="3.30.70.100">
    <property type="match status" value="1"/>
</dbReference>
<dbReference type="RefSeq" id="WP_110129454.1">
    <property type="nucleotide sequence ID" value="NZ_QHJQ01000001.1"/>
</dbReference>
<evidence type="ECO:0000313" key="3">
    <source>
        <dbReference type="Proteomes" id="UP000247099"/>
    </source>
</evidence>
<dbReference type="AlphaFoldDB" id="A0A317ZMA7"/>
<keyword evidence="3" id="KW-1185">Reference proteome</keyword>
<proteinExistence type="predicted"/>
<sequence>MLVHTVLFWLKEDLDEAQKADFRKGVESLQKIDSAEAVYVGTASATPDRPVIDSSYDICLTVILKDIPSHDAYQADPIHQEFIGKYKDFWETVKIYDAD</sequence>
<evidence type="ECO:0000259" key="1">
    <source>
        <dbReference type="PROSITE" id="PS51502"/>
    </source>
</evidence>
<dbReference type="SUPFAM" id="SSF54909">
    <property type="entry name" value="Dimeric alpha+beta barrel"/>
    <property type="match status" value="1"/>
</dbReference>
<dbReference type="SMART" id="SM00886">
    <property type="entry name" value="Dabb"/>
    <property type="match status" value="1"/>
</dbReference>
<dbReference type="InterPro" id="IPR011008">
    <property type="entry name" value="Dimeric_a/b-barrel"/>
</dbReference>
<name>A0A317ZMA7_9BACT</name>
<dbReference type="OrthoDB" id="9808130at2"/>
<evidence type="ECO:0000313" key="2">
    <source>
        <dbReference type="EMBL" id="PXA05373.1"/>
    </source>
</evidence>
<protein>
    <submittedName>
        <fullName evidence="2">Transcription-repair coupling factor</fullName>
    </submittedName>
</protein>
<comment type="caution">
    <text evidence="2">The sequence shown here is derived from an EMBL/GenBank/DDBJ whole genome shotgun (WGS) entry which is preliminary data.</text>
</comment>
<dbReference type="PROSITE" id="PS51502">
    <property type="entry name" value="S_R_A_B_BARREL"/>
    <property type="match status" value="1"/>
</dbReference>
<dbReference type="EMBL" id="QHJQ01000001">
    <property type="protein sequence ID" value="PXA05373.1"/>
    <property type="molecule type" value="Genomic_DNA"/>
</dbReference>
<reference evidence="2 3" key="1">
    <citation type="submission" date="2018-05" db="EMBL/GenBank/DDBJ databases">
        <title>Coraliomargarita sinensis sp. nov., isolated from a marine solar saltern.</title>
        <authorList>
            <person name="Zhou L.Y."/>
        </authorList>
    </citation>
    <scope>NUCLEOTIDE SEQUENCE [LARGE SCALE GENOMIC DNA]</scope>
    <source>
        <strain evidence="2 3">WN38</strain>
    </source>
</reference>
<dbReference type="Proteomes" id="UP000247099">
    <property type="component" value="Unassembled WGS sequence"/>
</dbReference>
<accession>A0A317ZMA7</accession>